<evidence type="ECO:0000256" key="6">
    <source>
        <dbReference type="ARBA" id="ARBA00023295"/>
    </source>
</evidence>
<evidence type="ECO:0000256" key="8">
    <source>
        <dbReference type="PROSITE-ProRule" id="PRU10060"/>
    </source>
</evidence>
<evidence type="ECO:0000256" key="1">
    <source>
        <dbReference type="ARBA" id="ARBA00000966"/>
    </source>
</evidence>
<evidence type="ECO:0000259" key="11">
    <source>
        <dbReference type="Pfam" id="PF00759"/>
    </source>
</evidence>
<keyword evidence="7 8" id="KW-0624">Polysaccharide degradation</keyword>
<proteinExistence type="inferred from homology"/>
<dbReference type="GO" id="GO:0030245">
    <property type="term" value="P:cellulose catabolic process"/>
    <property type="evidence" value="ECO:0007669"/>
    <property type="project" value="UniProtKB-KW"/>
</dbReference>
<evidence type="ECO:0000256" key="9">
    <source>
        <dbReference type="RuleBase" id="RU361166"/>
    </source>
</evidence>
<feature type="compositionally biased region" description="Low complexity" evidence="10">
    <location>
        <begin position="73"/>
        <end position="91"/>
    </location>
</feature>
<feature type="active site" evidence="8">
    <location>
        <position position="706"/>
    </location>
</feature>
<dbReference type="InterPro" id="IPR001701">
    <property type="entry name" value="Glyco_hydro_9"/>
</dbReference>
<organism evidence="12">
    <name type="scientific">Mucor ambiguus</name>
    <dbReference type="NCBI Taxonomy" id="91626"/>
    <lineage>
        <taxon>Eukaryota</taxon>
        <taxon>Fungi</taxon>
        <taxon>Fungi incertae sedis</taxon>
        <taxon>Mucoromycota</taxon>
        <taxon>Mucoromycotina</taxon>
        <taxon>Mucoromycetes</taxon>
        <taxon>Mucorales</taxon>
        <taxon>Mucorineae</taxon>
        <taxon>Mucoraceae</taxon>
        <taxon>Mucor</taxon>
    </lineage>
</organism>
<keyword evidence="13" id="KW-1185">Reference proteome</keyword>
<feature type="domain" description="Glycoside hydrolase family 9" evidence="11">
    <location>
        <begin position="273"/>
        <end position="727"/>
    </location>
</feature>
<feature type="region of interest" description="Disordered" evidence="10">
    <location>
        <begin position="1"/>
        <end position="141"/>
    </location>
</feature>
<keyword evidence="5 8" id="KW-0119">Carbohydrate metabolism</keyword>
<evidence type="ECO:0000256" key="5">
    <source>
        <dbReference type="ARBA" id="ARBA00023277"/>
    </source>
</evidence>
<feature type="compositionally biased region" description="Polar residues" evidence="10">
    <location>
        <begin position="1"/>
        <end position="11"/>
    </location>
</feature>
<feature type="compositionally biased region" description="Polar residues" evidence="10">
    <location>
        <begin position="110"/>
        <end position="130"/>
    </location>
</feature>
<evidence type="ECO:0000256" key="2">
    <source>
        <dbReference type="ARBA" id="ARBA00007072"/>
    </source>
</evidence>
<dbReference type="STRING" id="91626.A0A0C9LWD4"/>
<keyword evidence="6 8" id="KW-0326">Glycosidase</keyword>
<keyword evidence="4 9" id="KW-0136">Cellulose degradation</keyword>
<keyword evidence="3 8" id="KW-0378">Hydrolase</keyword>
<dbReference type="Pfam" id="PF00759">
    <property type="entry name" value="Glyco_hydro_9"/>
    <property type="match status" value="1"/>
</dbReference>
<feature type="compositionally biased region" description="Pro residues" evidence="10">
    <location>
        <begin position="55"/>
        <end position="72"/>
    </location>
</feature>
<dbReference type="PANTHER" id="PTHR22298">
    <property type="entry name" value="ENDO-1,4-BETA-GLUCANASE"/>
    <property type="match status" value="1"/>
</dbReference>
<feature type="active site" evidence="8">
    <location>
        <position position="715"/>
    </location>
</feature>
<comment type="similarity">
    <text evidence="2 8 9">Belongs to the glycosyl hydrolase 9 (cellulase E) family.</text>
</comment>
<feature type="region of interest" description="Disordered" evidence="10">
    <location>
        <begin position="167"/>
        <end position="210"/>
    </location>
</feature>
<evidence type="ECO:0000256" key="7">
    <source>
        <dbReference type="ARBA" id="ARBA00023326"/>
    </source>
</evidence>
<dbReference type="Proteomes" id="UP000053815">
    <property type="component" value="Unassembled WGS sequence"/>
</dbReference>
<dbReference type="AlphaFoldDB" id="A0A0C9LWD4"/>
<dbReference type="InterPro" id="IPR012341">
    <property type="entry name" value="6hp_glycosidase-like_sf"/>
</dbReference>
<dbReference type="EMBL" id="DF836489">
    <property type="protein sequence ID" value="GAN08330.1"/>
    <property type="molecule type" value="Genomic_DNA"/>
</dbReference>
<dbReference type="EC" id="3.2.1.4" evidence="9"/>
<dbReference type="InterPro" id="IPR033126">
    <property type="entry name" value="Glyco_hydro_9_Asp/Glu_AS"/>
</dbReference>
<comment type="catalytic activity">
    <reaction evidence="1 9">
        <text>Endohydrolysis of (1-&gt;4)-beta-D-glucosidic linkages in cellulose, lichenin and cereal beta-D-glucans.</text>
        <dbReference type="EC" id="3.2.1.4"/>
    </reaction>
</comment>
<evidence type="ECO:0000256" key="3">
    <source>
        <dbReference type="ARBA" id="ARBA00022801"/>
    </source>
</evidence>
<name>A0A0C9LWD4_9FUNG</name>
<sequence length="889" mass="99145">MSSNLTASNTLKSDHKQQIESAANKLPPPSALFDFYNNPKMNEPASPNLRQVYILPPPSSLPGFHLPPPPTAAPSNSSNSGNSNISYYQQHPPQPHPHQTEYHPQYYYPSPTSTNSGIKRESSYPSPSTPNKKRTKKSAAAAAAAAAPAPATTDDISVAAATLASFASSNDEDDEEEARLEQQQQQQQPRKKRQYNKKYTSKEDTLSSKQQENQVLESLIMKIHHASWLSFAVVLLASNVQAANPLADSPLMHPPLDPLDGPYVAPTEPKYDYAEVLHKSYLFYHAQKSGVLPYQRMAWRSDSCKVCVGDFGEDLSRGWYEAANTMKWGLPLGWTVTQLAFNIMMFEDSMNSVDELAEGLELLKWGADYITNAHYNDTYIVGQLGTSAIGPISKQVELDVDFNYWGPPEEYEQWVPTGLPHKAYYISPDNPSSEIVGEYSAALAAISIPWRKHDAAYADKLVDHAKRLYKFATDHPGSYVTSRQNAFQWAAFWYPSTRYEDELAWSAAWLYAATKEDFYLQEAKKWYAQSSDSWTEYSWDEKGGALHVLLYAITKEGQFYKNSMDYFNQFLPGSPTQIVKFTPRGLAYIEHWGSVGYSGNVAFLMLAFAKSIGYETDEAKAMTTFATQQINYALGDYGYSWVVGFGDNYPSKPYHKSSYNSYIDYPMRGTFQDKVEGDFSDSKSEQRFILYGAVEGGPNIDDTWYDDRSNYEYSEVTQDYNAAWTGAIAGLIDFYGSDKFKPYTDCDLDLGWSHPNASEPPAWPEDDCYHTCNTGCPRGQMKSSFTWKLLTEPQDQIHKHLDVLYPGQGMAKAAALEGKTLADLKALGIKVNENGQNEEGEDADIEAAGFDGKSKSKKNGKQASGAPRAATITLLSSVAMALTAYAIHL</sequence>
<protein>
    <recommendedName>
        <fullName evidence="9">Endoglucanase</fullName>
        <ecNumber evidence="9">3.2.1.4</ecNumber>
    </recommendedName>
</protein>
<evidence type="ECO:0000313" key="13">
    <source>
        <dbReference type="Proteomes" id="UP000053815"/>
    </source>
</evidence>
<dbReference type="InterPro" id="IPR008928">
    <property type="entry name" value="6-hairpin_glycosidase_sf"/>
</dbReference>
<evidence type="ECO:0000256" key="10">
    <source>
        <dbReference type="SAM" id="MobiDB-lite"/>
    </source>
</evidence>
<evidence type="ECO:0000256" key="4">
    <source>
        <dbReference type="ARBA" id="ARBA00023001"/>
    </source>
</evidence>
<dbReference type="PROSITE" id="PS00698">
    <property type="entry name" value="GH9_3"/>
    <property type="match status" value="1"/>
</dbReference>
<dbReference type="OrthoDB" id="10257085at2759"/>
<gene>
    <name evidence="12" type="ORF">MAM1_0200d07839</name>
</gene>
<evidence type="ECO:0000313" key="12">
    <source>
        <dbReference type="EMBL" id="GAN08330.1"/>
    </source>
</evidence>
<dbReference type="Gene3D" id="1.50.10.10">
    <property type="match status" value="1"/>
</dbReference>
<accession>A0A0C9LWD4</accession>
<reference evidence="12" key="1">
    <citation type="submission" date="2014-09" db="EMBL/GenBank/DDBJ databases">
        <title>Draft genome sequence of an oleaginous Mucoromycotina fungus Mucor ambiguus NBRC6742.</title>
        <authorList>
            <person name="Takeda I."/>
            <person name="Yamane N."/>
            <person name="Morita T."/>
            <person name="Tamano K."/>
            <person name="Machida M."/>
            <person name="Baker S."/>
            <person name="Koike H."/>
        </authorList>
    </citation>
    <scope>NUCLEOTIDE SEQUENCE</scope>
    <source>
        <strain evidence="12">NBRC 6742</strain>
    </source>
</reference>
<dbReference type="SUPFAM" id="SSF48208">
    <property type="entry name" value="Six-hairpin glycosidases"/>
    <property type="match status" value="1"/>
</dbReference>
<dbReference type="GO" id="GO:0008810">
    <property type="term" value="F:cellulase activity"/>
    <property type="evidence" value="ECO:0007669"/>
    <property type="project" value="UniProtKB-EC"/>
</dbReference>